<dbReference type="EMBL" id="JBHTIS010003725">
    <property type="protein sequence ID" value="MFD1051603.1"/>
    <property type="molecule type" value="Genomic_DNA"/>
</dbReference>
<evidence type="ECO:0000313" key="1">
    <source>
        <dbReference type="EMBL" id="MFD1051603.1"/>
    </source>
</evidence>
<dbReference type="SUPFAM" id="SSF52540">
    <property type="entry name" value="P-loop containing nucleoside triphosphate hydrolases"/>
    <property type="match status" value="1"/>
</dbReference>
<reference evidence="2" key="1">
    <citation type="journal article" date="2019" name="Int. J. Syst. Evol. Microbiol.">
        <title>The Global Catalogue of Microorganisms (GCM) 10K type strain sequencing project: providing services to taxonomists for standard genome sequencing and annotation.</title>
        <authorList>
            <consortium name="The Broad Institute Genomics Platform"/>
            <consortium name="The Broad Institute Genome Sequencing Center for Infectious Disease"/>
            <person name="Wu L."/>
            <person name="Ma J."/>
        </authorList>
    </citation>
    <scope>NUCLEOTIDE SEQUENCE [LARGE SCALE GENOMIC DNA]</scope>
    <source>
        <strain evidence="2">JCM 31486</strain>
    </source>
</reference>
<name>A0ABW3MLU7_9PSEU</name>
<dbReference type="Gene3D" id="3.40.50.300">
    <property type="entry name" value="P-loop containing nucleotide triphosphate hydrolases"/>
    <property type="match status" value="1"/>
</dbReference>
<accession>A0ABW3MLU7</accession>
<keyword evidence="2" id="KW-1185">Reference proteome</keyword>
<feature type="non-terminal residue" evidence="1">
    <location>
        <position position="1"/>
    </location>
</feature>
<evidence type="ECO:0000313" key="2">
    <source>
        <dbReference type="Proteomes" id="UP001597045"/>
    </source>
</evidence>
<sequence>MPYWGRTYARRADLHDQIKRAVNVNGRVALVGLPGFGKTHLGSAVSVEMADEMPGEAVWLRGDSPDQMIKSIRSELHVRGRPSDFDDARVLREFANLMEKSPQPLAVLVDDVTDPTLLARALPDNLGTPVIATMRRRLVDPTVWMCVTIDELSDDQAFVLARAELPPRFTDHDAKQLAEALVGYPLAIVSAAALLRNHPYITIDQFR</sequence>
<feature type="non-terminal residue" evidence="1">
    <location>
        <position position="207"/>
    </location>
</feature>
<proteinExistence type="predicted"/>
<dbReference type="InterPro" id="IPR027417">
    <property type="entry name" value="P-loop_NTPase"/>
</dbReference>
<organism evidence="1 2">
    <name type="scientific">Kibdelosporangium lantanae</name>
    <dbReference type="NCBI Taxonomy" id="1497396"/>
    <lineage>
        <taxon>Bacteria</taxon>
        <taxon>Bacillati</taxon>
        <taxon>Actinomycetota</taxon>
        <taxon>Actinomycetes</taxon>
        <taxon>Pseudonocardiales</taxon>
        <taxon>Pseudonocardiaceae</taxon>
        <taxon>Kibdelosporangium</taxon>
    </lineage>
</organism>
<dbReference type="Proteomes" id="UP001597045">
    <property type="component" value="Unassembled WGS sequence"/>
</dbReference>
<gene>
    <name evidence="1" type="ORF">ACFQ1S_41665</name>
</gene>
<comment type="caution">
    <text evidence="1">The sequence shown here is derived from an EMBL/GenBank/DDBJ whole genome shotgun (WGS) entry which is preliminary data.</text>
</comment>
<protein>
    <submittedName>
        <fullName evidence="1">NB-ARC domain-containing protein</fullName>
    </submittedName>
</protein>